<dbReference type="NCBIfam" id="TIGR01596">
    <property type="entry name" value="cas3_HD"/>
    <property type="match status" value="1"/>
</dbReference>
<dbReference type="InterPro" id="IPR006675">
    <property type="entry name" value="HDIG_dom"/>
</dbReference>
<dbReference type="PANTHER" id="PTHR24031">
    <property type="entry name" value="RNA HELICASE"/>
    <property type="match status" value="1"/>
</dbReference>
<keyword evidence="4" id="KW-0479">Metal-binding</keyword>
<dbReference type="InterPro" id="IPR006474">
    <property type="entry name" value="Helicase_Cas3_CRISPR-ass_core"/>
</dbReference>
<feature type="domain" description="Helicase ATP-binding" evidence="10">
    <location>
        <begin position="227"/>
        <end position="414"/>
    </location>
</feature>
<evidence type="ECO:0000256" key="3">
    <source>
        <dbReference type="ARBA" id="ARBA00022722"/>
    </source>
</evidence>
<dbReference type="Gene3D" id="1.10.3210.30">
    <property type="match status" value="1"/>
</dbReference>
<evidence type="ECO:0000256" key="5">
    <source>
        <dbReference type="ARBA" id="ARBA00022741"/>
    </source>
</evidence>
<gene>
    <name evidence="12" type="primary">cas3</name>
    <name evidence="12" type="ORF">FGU65_14290</name>
</gene>
<dbReference type="SMART" id="SM00487">
    <property type="entry name" value="DEXDc"/>
    <property type="match status" value="1"/>
</dbReference>
<dbReference type="SUPFAM" id="SSF109604">
    <property type="entry name" value="HD-domain/PDEase-like"/>
    <property type="match status" value="1"/>
</dbReference>
<keyword evidence="6" id="KW-0378">Hydrolase</keyword>
<dbReference type="PROSITE" id="PS51643">
    <property type="entry name" value="HD_CAS3"/>
    <property type="match status" value="1"/>
</dbReference>
<feature type="domain" description="HD Cas3-type" evidence="11">
    <location>
        <begin position="11"/>
        <end position="171"/>
    </location>
</feature>
<comment type="similarity">
    <text evidence="1">In the N-terminal section; belongs to the CRISPR-associated nuclease Cas3-HD family.</text>
</comment>
<dbReference type="CDD" id="cd09641">
    <property type="entry name" value="Cas3''_I"/>
    <property type="match status" value="1"/>
</dbReference>
<evidence type="ECO:0000256" key="9">
    <source>
        <dbReference type="ARBA" id="ARBA00023118"/>
    </source>
</evidence>
<name>A0ABT8MDM0_9EURY</name>
<dbReference type="InterPro" id="IPR054712">
    <property type="entry name" value="Cas3-like_dom"/>
</dbReference>
<dbReference type="EMBL" id="VCYH01000013">
    <property type="protein sequence ID" value="MDN7026037.1"/>
    <property type="molecule type" value="Genomic_DNA"/>
</dbReference>
<dbReference type="Pfam" id="PF01966">
    <property type="entry name" value="HD"/>
    <property type="match status" value="1"/>
</dbReference>
<accession>A0ABT8MDM0</accession>
<dbReference type="InterPro" id="IPR038257">
    <property type="entry name" value="CRISPR-assoc_Cas3_HD_sf"/>
</dbReference>
<keyword evidence="8" id="KW-0067">ATP-binding</keyword>
<dbReference type="CDD" id="cd17930">
    <property type="entry name" value="DEXHc_cas3"/>
    <property type="match status" value="1"/>
</dbReference>
<dbReference type="RefSeq" id="WP_301665243.1">
    <property type="nucleotide sequence ID" value="NZ_VCYH01000013.1"/>
</dbReference>
<evidence type="ECO:0000259" key="10">
    <source>
        <dbReference type="PROSITE" id="PS51192"/>
    </source>
</evidence>
<comment type="similarity">
    <text evidence="2">In the central section; belongs to the CRISPR-associated helicase Cas3 family.</text>
</comment>
<proteinExistence type="inferred from homology"/>
<dbReference type="Pfam" id="PF22590">
    <property type="entry name" value="Cas3-like_C_2"/>
    <property type="match status" value="1"/>
</dbReference>
<evidence type="ECO:0000313" key="13">
    <source>
        <dbReference type="Proteomes" id="UP001168338"/>
    </source>
</evidence>
<dbReference type="InterPro" id="IPR014001">
    <property type="entry name" value="Helicase_ATP-bd"/>
</dbReference>
<organism evidence="12 13">
    <name type="scientific">Methanoculleus frigidifontis</name>
    <dbReference type="NCBI Taxonomy" id="2584085"/>
    <lineage>
        <taxon>Archaea</taxon>
        <taxon>Methanobacteriati</taxon>
        <taxon>Methanobacteriota</taxon>
        <taxon>Stenosarchaea group</taxon>
        <taxon>Methanomicrobia</taxon>
        <taxon>Methanomicrobiales</taxon>
        <taxon>Methanomicrobiaceae</taxon>
        <taxon>Methanoculleus</taxon>
    </lineage>
</organism>
<keyword evidence="13" id="KW-1185">Reference proteome</keyword>
<evidence type="ECO:0000259" key="11">
    <source>
        <dbReference type="PROSITE" id="PS51643"/>
    </source>
</evidence>
<evidence type="ECO:0000313" key="12">
    <source>
        <dbReference type="EMBL" id="MDN7026037.1"/>
    </source>
</evidence>
<dbReference type="InterPro" id="IPR011545">
    <property type="entry name" value="DEAD/DEAH_box_helicase_dom"/>
</dbReference>
<protein>
    <submittedName>
        <fullName evidence="12">CRISPR-associated helicase Cas3</fullName>
    </submittedName>
</protein>
<dbReference type="Proteomes" id="UP001168338">
    <property type="component" value="Unassembled WGS sequence"/>
</dbReference>
<evidence type="ECO:0000256" key="8">
    <source>
        <dbReference type="ARBA" id="ARBA00022840"/>
    </source>
</evidence>
<keyword evidence="3" id="KW-0540">Nuclease</keyword>
<dbReference type="NCBIfam" id="TIGR01587">
    <property type="entry name" value="cas3_core"/>
    <property type="match status" value="1"/>
</dbReference>
<keyword evidence="5" id="KW-0547">Nucleotide-binding</keyword>
<reference evidence="12" key="1">
    <citation type="submission" date="2019-05" db="EMBL/GenBank/DDBJ databases">
        <title>Methanoculleus sp. FWC-SCC1, a methanogenic archaeon isolated from deep marine cold seep.</title>
        <authorList>
            <person name="Chen Y.-W."/>
            <person name="Chen S.-C."/>
            <person name="Teng N.-H."/>
            <person name="Lai M.-C."/>
        </authorList>
    </citation>
    <scope>NUCLEOTIDE SEQUENCE</scope>
    <source>
        <strain evidence="12">FWC-SCC1</strain>
    </source>
</reference>
<evidence type="ECO:0000256" key="1">
    <source>
        <dbReference type="ARBA" id="ARBA00006847"/>
    </source>
</evidence>
<evidence type="ECO:0000256" key="2">
    <source>
        <dbReference type="ARBA" id="ARBA00009046"/>
    </source>
</evidence>
<keyword evidence="7" id="KW-0347">Helicase</keyword>
<dbReference type="Pfam" id="PF00270">
    <property type="entry name" value="DEAD"/>
    <property type="match status" value="1"/>
</dbReference>
<dbReference type="Gene3D" id="3.40.50.300">
    <property type="entry name" value="P-loop containing nucleotide triphosphate hydrolases"/>
    <property type="match status" value="2"/>
</dbReference>
<dbReference type="InterPro" id="IPR027417">
    <property type="entry name" value="P-loop_NTPase"/>
</dbReference>
<dbReference type="PROSITE" id="PS51192">
    <property type="entry name" value="HELICASE_ATP_BIND_1"/>
    <property type="match status" value="1"/>
</dbReference>
<evidence type="ECO:0000256" key="7">
    <source>
        <dbReference type="ARBA" id="ARBA00022806"/>
    </source>
</evidence>
<dbReference type="InterPro" id="IPR006483">
    <property type="entry name" value="CRISPR-assoc_Cas3_HD"/>
</dbReference>
<dbReference type="NCBIfam" id="TIGR00277">
    <property type="entry name" value="HDIG"/>
    <property type="match status" value="1"/>
</dbReference>
<evidence type="ECO:0000256" key="4">
    <source>
        <dbReference type="ARBA" id="ARBA00022723"/>
    </source>
</evidence>
<comment type="caution">
    <text evidence="12">The sequence shown here is derived from an EMBL/GenBank/DDBJ whole genome shotgun (WGS) entry which is preliminary data.</text>
</comment>
<sequence>MYYAHSTDDPGKHDWQTLQEHLQNVADIASTFAGDFNAGELAYAGGLLHDIGKYSPEFQRRLEGAAIRVDHSTAGAREARALYPRHLSRVLEYIITGHHGGLLDYGTSESGLEERLGNKFLPDYSAYRDEIAPPDLTGFRPRFQPVRNRLGFSIAFFTRMLYSCLVDADSLDTEAFTDPNASSIRGRYESLELLSRKFDDYMAGFLSSADDTPINRRRREIYEQCREMAALPPQMFTLTVPTGGGKTLSSMAFALEHLKQHGLKRIFYVIPYTSIIEQNAAKFRDVFGGRNVLEHHSNFDPKTLPSDDFDSLDHLLKLSAENWDMPIVVTTNVQFFESLFANKRSRCRKIHNLAGSVIILDEAQMLPTDYLKPCLQALSELVQNYGSTVVICTATQPKIGDLLDESLRPTEIMRSPANLYEAFRRVNVNDLGSLSDEELSARLQEHKQVLCIVNTRKHAQHLHDALAEHGTCYHLSARMCPVHRRKHLQEIKDLLKEGADCRVVSTQLIEAGVDIDFPVVYRAAAGIDSIAQAAGRCNREGKAERGEVCVFRSTEHYGQATSWQRLTAEIGRMVLDGHDDPLSLPAVEDYFQKLYSYKGDGGLDRKEILPLFEKNCGSLAFPFEDVGWKFSIIDQGTKDIVIPYDDNARSLLDELRTSETPWRYARRLQGYTIAIYPNEFKDLERANGIDLFGDRFYVLNDINKYSEETGLINRKDNGGEGSLLII</sequence>
<dbReference type="InterPro" id="IPR006674">
    <property type="entry name" value="HD_domain"/>
</dbReference>
<evidence type="ECO:0000256" key="6">
    <source>
        <dbReference type="ARBA" id="ARBA00022801"/>
    </source>
</evidence>
<dbReference type="SUPFAM" id="SSF52540">
    <property type="entry name" value="P-loop containing nucleoside triphosphate hydrolases"/>
    <property type="match status" value="1"/>
</dbReference>
<keyword evidence="9" id="KW-0051">Antiviral defense</keyword>